<sequence length="1373" mass="148438">MIEHQNKVYMDTPAVLLMENSVKDTSHCEEQLRTTLYCDDKEKLRRKLVLLQKEYLRTAERLQRAERSEAVRSHVRSRITQQNHQDQRDPEVTPGPCQIPPPLMLDTQNKITSDVPQHQRPTGDYEMSRRSPVIRFLLPSDAACPQTPGPSHDEAKSHRPSPALRLRSRRSRLRWEKRTAEGSRSTDNSEEGPEQSERAETSRAEGGEERVETEGREVVNESEELFSSADSESPSLLLTHWNTCGPTETGNMEGKEKQRGQEKKTELRAEGKKESEQCNSLLTCGSAAIYTEGRGHDGSQNKRKETEGGDEGETGRGDRIGQFCEDSSNQDSDQNAAEEMESEKSHDKSVEIKEEKSEVVGGEHDVKAVGLLESCTLVEGLLFPAEYYVRTTRRMTSSQSQPDMQAVILSQLSNGRPRRSRGRGRGLKRDVRNYRHSDEYSPTDLSSLTAASPSIGRRIESQVADTPAELNSPSSSEVSDRISACQIDTDACFSPAVTTARPGRGRKKRRGRGRGRPQTPRCAPQPDLGQTSDDPLPTSSPVSSFPSLEAADGPNTYLIPGEAVPVPDDSQPASNHSTATQPSSGGSGAQCSSASGHQVYPIFLKSSGRTNRSSQMSRCTESWRSLLLPSSPPAQTSLLPLPSLSPSPMINNLMNFDIPQDFHLPDDQFASLKLHKLRQVAVESGVERFTSPSFNTRRSIRRSEICHSGGDPVMPHPLQLSLTPTIPRSPNPAEAKQTSTQPIDLQNLSREHELTGRLTSRTDTVPTESASVVQDCVANCVEQYKESDTVKDDVISKSDELDIKESSVTSSEKQPDGSGLVLPLEDQGSTNHQKEDKAIIKTLCFEEPFNTCTVQTCNGSEAPGGSPVQHLNAKCPDEELKESSKSTTSPARVNENQDKCPPLHSVHSQLLMSPPLASTPFITPHLRSSALLSSPTLLPSLGFTPRPAALPLTSSPSAPALTLPPPHSPSIQVLSPPALSPCPSFTSLPPSQPPTSPAGQILASSEQSQRVEVVELATSVHSQGSGRQTGLTIEEPAEEHMMRCIHTLEAPAGGCLVDACCLLGSSGGLCVAAAGKWAVCLWSQTSASQWSLIHTWAFSEPVINVFPVPDAAGLICVTLGQLEIKEVRMLSCCSLLQVPLCDGLVQAVAGVSRSRVVTSSHSASGSTLQALTLSDSGSTQSCQPLVSPGVCVGALAPVDGLSDALIGTDEGGCLFVWNLKTGQLLRRIFLGEGLSHTACIRGYSSCGVLFVLLQHQLLSLEEEEEEEDESKKTALLSLIAVNPLSGKSVLATHLYPPKAWSGRLCEADVSRGSVVGLSQSGCVCVWELGRRGASRMVSAPESEGWQLARWGAGGTLLTGHHNGDVTLHYDSTS</sequence>
<feature type="region of interest" description="Disordered" evidence="1">
    <location>
        <begin position="955"/>
        <end position="1003"/>
    </location>
</feature>
<dbReference type="Ensembl" id="ENSSAUT00010005002.1">
    <property type="protein sequence ID" value="ENSSAUP00010004622.1"/>
    <property type="gene ID" value="ENSSAUG00010002382.1"/>
</dbReference>
<dbReference type="PANTHER" id="PTHR14662:SF2">
    <property type="entry name" value="PARTNER AND LOCALIZER OF BRCA2"/>
    <property type="match status" value="1"/>
</dbReference>
<protein>
    <recommendedName>
        <fullName evidence="2">Partner and localiser of BRCA2 WD40 domain-containing protein</fullName>
    </recommendedName>
</protein>
<evidence type="ECO:0000259" key="2">
    <source>
        <dbReference type="Pfam" id="PF16756"/>
    </source>
</evidence>
<feature type="compositionally biased region" description="Basic and acidic residues" evidence="1">
    <location>
        <begin position="342"/>
        <end position="360"/>
    </location>
</feature>
<feature type="compositionally biased region" description="Basic and acidic residues" evidence="1">
    <location>
        <begin position="253"/>
        <end position="276"/>
    </location>
</feature>
<dbReference type="GeneTree" id="ENSGT00390000014423"/>
<feature type="region of interest" description="Disordered" evidence="1">
    <location>
        <begin position="409"/>
        <end position="451"/>
    </location>
</feature>
<feature type="compositionally biased region" description="Polar residues" evidence="1">
    <location>
        <begin position="228"/>
        <end position="250"/>
    </location>
</feature>
<dbReference type="PANTHER" id="PTHR14662">
    <property type="entry name" value="PARTNER AND LOCALIZER OF BRCA2"/>
    <property type="match status" value="1"/>
</dbReference>
<dbReference type="Gene3D" id="2.130.10.10">
    <property type="entry name" value="YVTN repeat-like/Quinoprotein amine dehydrogenase"/>
    <property type="match status" value="1"/>
</dbReference>
<dbReference type="InterPro" id="IPR036322">
    <property type="entry name" value="WD40_repeat_dom_sf"/>
</dbReference>
<organism evidence="3 4">
    <name type="scientific">Sparus aurata</name>
    <name type="common">Gilthead sea bream</name>
    <dbReference type="NCBI Taxonomy" id="8175"/>
    <lineage>
        <taxon>Eukaryota</taxon>
        <taxon>Metazoa</taxon>
        <taxon>Chordata</taxon>
        <taxon>Craniata</taxon>
        <taxon>Vertebrata</taxon>
        <taxon>Euteleostomi</taxon>
        <taxon>Actinopterygii</taxon>
        <taxon>Neopterygii</taxon>
        <taxon>Teleostei</taxon>
        <taxon>Neoteleostei</taxon>
        <taxon>Acanthomorphata</taxon>
        <taxon>Eupercaria</taxon>
        <taxon>Spariformes</taxon>
        <taxon>Sparidae</taxon>
        <taxon>Sparus</taxon>
    </lineage>
</organism>
<reference evidence="3" key="1">
    <citation type="submission" date="2021-04" db="EMBL/GenBank/DDBJ databases">
        <authorList>
            <consortium name="Wellcome Sanger Institute Data Sharing"/>
        </authorList>
    </citation>
    <scope>NUCLEOTIDE SEQUENCE [LARGE SCALE GENOMIC DNA]</scope>
</reference>
<feature type="compositionally biased region" description="Polar residues" evidence="1">
    <location>
        <begin position="571"/>
        <end position="582"/>
    </location>
</feature>
<feature type="compositionally biased region" description="Basic residues" evidence="1">
    <location>
        <begin position="416"/>
        <end position="426"/>
    </location>
</feature>
<feature type="region of interest" description="Disordered" evidence="1">
    <location>
        <begin position="861"/>
        <end position="899"/>
    </location>
</feature>
<feature type="region of interest" description="Disordered" evidence="1">
    <location>
        <begin position="291"/>
        <end position="360"/>
    </location>
</feature>
<feature type="compositionally biased region" description="Basic and acidic residues" evidence="1">
    <location>
        <begin position="427"/>
        <end position="439"/>
    </location>
</feature>
<feature type="region of interest" description="Disordered" evidence="1">
    <location>
        <begin position="496"/>
        <end position="593"/>
    </location>
</feature>
<dbReference type="InterPro" id="IPR042417">
    <property type="entry name" value="PALB2"/>
</dbReference>
<feature type="compositionally biased region" description="Basic and acidic residues" evidence="1">
    <location>
        <begin position="791"/>
        <end position="805"/>
    </location>
</feature>
<feature type="compositionally biased region" description="Polar residues" evidence="1">
    <location>
        <begin position="528"/>
        <end position="546"/>
    </location>
</feature>
<dbReference type="InterPro" id="IPR031920">
    <property type="entry name" value="PALB2_WD40"/>
</dbReference>
<evidence type="ECO:0000313" key="4">
    <source>
        <dbReference type="Proteomes" id="UP000472265"/>
    </source>
</evidence>
<feature type="compositionally biased region" description="Basic and acidic residues" evidence="1">
    <location>
        <begin position="875"/>
        <end position="884"/>
    </location>
</feature>
<dbReference type="GO" id="GO:0005654">
    <property type="term" value="C:nucleoplasm"/>
    <property type="evidence" value="ECO:0007669"/>
    <property type="project" value="TreeGrafter"/>
</dbReference>
<dbReference type="Proteomes" id="UP000472265">
    <property type="component" value="Chromosome 1"/>
</dbReference>
<accession>A0A671TV95</accession>
<dbReference type="GO" id="GO:0000724">
    <property type="term" value="P:double-strand break repair via homologous recombination"/>
    <property type="evidence" value="ECO:0007669"/>
    <property type="project" value="InterPro"/>
</dbReference>
<dbReference type="Pfam" id="PF16756">
    <property type="entry name" value="PALB2_WD40"/>
    <property type="match status" value="1"/>
</dbReference>
<feature type="region of interest" description="Disordered" evidence="1">
    <location>
        <begin position="62"/>
        <end position="108"/>
    </location>
</feature>
<dbReference type="SUPFAM" id="SSF50978">
    <property type="entry name" value="WD40 repeat-like"/>
    <property type="match status" value="1"/>
</dbReference>
<name>A0A671TV95_SPAAU</name>
<feature type="domain" description="Partner and localiser of BRCA2 WD40" evidence="2">
    <location>
        <begin position="1034"/>
        <end position="1367"/>
    </location>
</feature>
<feature type="compositionally biased region" description="Basic and acidic residues" evidence="1">
    <location>
        <begin position="195"/>
        <end position="219"/>
    </location>
</feature>
<dbReference type="InterPro" id="IPR015943">
    <property type="entry name" value="WD40/YVTN_repeat-like_dom_sf"/>
</dbReference>
<dbReference type="GO" id="GO:0003677">
    <property type="term" value="F:DNA binding"/>
    <property type="evidence" value="ECO:0007669"/>
    <property type="project" value="InterPro"/>
</dbReference>
<evidence type="ECO:0000313" key="3">
    <source>
        <dbReference type="Ensembl" id="ENSSAUP00010004622.1"/>
    </source>
</evidence>
<dbReference type="InParanoid" id="A0A671TV95"/>
<feature type="region of interest" description="Disordered" evidence="1">
    <location>
        <begin position="140"/>
        <end position="277"/>
    </location>
</feature>
<dbReference type="GeneID" id="115586368"/>
<keyword evidence="4" id="KW-1185">Reference proteome</keyword>
<dbReference type="RefSeq" id="XP_030281339.1">
    <property type="nucleotide sequence ID" value="XM_030425479.1"/>
</dbReference>
<dbReference type="OMA" id="GHCQKED"/>
<dbReference type="CTD" id="79728"/>
<feature type="compositionally biased region" description="Polar residues" evidence="1">
    <location>
        <begin position="325"/>
        <end position="335"/>
    </location>
</feature>
<gene>
    <name evidence="3" type="primary">palb2</name>
</gene>
<evidence type="ECO:0000256" key="1">
    <source>
        <dbReference type="SAM" id="MobiDB-lite"/>
    </source>
</evidence>
<proteinExistence type="predicted"/>
<reference evidence="3" key="2">
    <citation type="submission" date="2025-08" db="UniProtKB">
        <authorList>
            <consortium name="Ensembl"/>
        </authorList>
    </citation>
    <scope>IDENTIFICATION</scope>
</reference>
<feature type="compositionally biased region" description="Basic residues" evidence="1">
    <location>
        <begin position="503"/>
        <end position="515"/>
    </location>
</feature>
<feature type="compositionally biased region" description="Basic and acidic residues" evidence="1">
    <location>
        <begin position="62"/>
        <end position="72"/>
    </location>
</feature>
<feature type="region of interest" description="Disordered" evidence="1">
    <location>
        <begin position="791"/>
        <end position="833"/>
    </location>
</feature>
<reference evidence="3" key="3">
    <citation type="submission" date="2025-09" db="UniProtKB">
        <authorList>
            <consortium name="Ensembl"/>
        </authorList>
    </citation>
    <scope>IDENTIFICATION</scope>
</reference>
<feature type="compositionally biased region" description="Basic and acidic residues" evidence="1">
    <location>
        <begin position="293"/>
        <end position="319"/>
    </location>
</feature>